<dbReference type="SUPFAM" id="SSF53335">
    <property type="entry name" value="S-adenosyl-L-methionine-dependent methyltransferases"/>
    <property type="match status" value="1"/>
</dbReference>
<name>A0AA37Q1P4_9BACT</name>
<reference evidence="1" key="1">
    <citation type="submission" date="2022-08" db="EMBL/GenBank/DDBJ databases">
        <title>Draft genome sequencing of Roseisolibacter agri AW1220.</title>
        <authorList>
            <person name="Tobiishi Y."/>
            <person name="Tonouchi A."/>
        </authorList>
    </citation>
    <scope>NUCLEOTIDE SEQUENCE</scope>
    <source>
        <strain evidence="1">AW1220</strain>
    </source>
</reference>
<dbReference type="EMBL" id="BRXS01000002">
    <property type="protein sequence ID" value="GLC24965.1"/>
    <property type="molecule type" value="Genomic_DNA"/>
</dbReference>
<organism evidence="1 2">
    <name type="scientific">Roseisolibacter agri</name>
    <dbReference type="NCBI Taxonomy" id="2014610"/>
    <lineage>
        <taxon>Bacteria</taxon>
        <taxon>Pseudomonadati</taxon>
        <taxon>Gemmatimonadota</taxon>
        <taxon>Gemmatimonadia</taxon>
        <taxon>Gemmatimonadales</taxon>
        <taxon>Gemmatimonadaceae</taxon>
        <taxon>Roseisolibacter</taxon>
    </lineage>
</organism>
<dbReference type="InterPro" id="IPR029063">
    <property type="entry name" value="SAM-dependent_MTases_sf"/>
</dbReference>
<dbReference type="Proteomes" id="UP001161325">
    <property type="component" value="Unassembled WGS sequence"/>
</dbReference>
<accession>A0AA37Q1P4</accession>
<gene>
    <name evidence="1" type="ORF">rosag_14780</name>
</gene>
<dbReference type="CDD" id="cd02440">
    <property type="entry name" value="AdoMet_MTases"/>
    <property type="match status" value="1"/>
</dbReference>
<dbReference type="Pfam" id="PF13489">
    <property type="entry name" value="Methyltransf_23"/>
    <property type="match status" value="1"/>
</dbReference>
<protein>
    <submittedName>
        <fullName evidence="1">Uncharacterized protein</fullName>
    </submittedName>
</protein>
<keyword evidence="2" id="KW-1185">Reference proteome</keyword>
<evidence type="ECO:0000313" key="2">
    <source>
        <dbReference type="Proteomes" id="UP001161325"/>
    </source>
</evidence>
<dbReference type="AlphaFoldDB" id="A0AA37Q1P4"/>
<sequence length="208" mass="22365">MLSVVKAALDAVMERRARALVEQVRAALPPDGPLLDLGSGTGHLAAALERALGREVVTADVSDIHVVGRPPVAITDGALPFADGTFAAALLVFMLAYPRDPAGVLAEARRVTRGPLVVVQTVYANRFGHAWHRGREFVWTVVAFHASRLVGYVPRDARFSMRTRRFYTADRLQRDVASAGLRVLSRSARPVLPGGALAVATWTLGHDG</sequence>
<evidence type="ECO:0000313" key="1">
    <source>
        <dbReference type="EMBL" id="GLC24965.1"/>
    </source>
</evidence>
<dbReference type="Gene3D" id="3.40.50.150">
    <property type="entry name" value="Vaccinia Virus protein VP39"/>
    <property type="match status" value="1"/>
</dbReference>
<dbReference type="RefSeq" id="WP_284349408.1">
    <property type="nucleotide sequence ID" value="NZ_BRXS01000002.1"/>
</dbReference>
<comment type="caution">
    <text evidence="1">The sequence shown here is derived from an EMBL/GenBank/DDBJ whole genome shotgun (WGS) entry which is preliminary data.</text>
</comment>
<proteinExistence type="predicted"/>